<dbReference type="InterPro" id="IPR050823">
    <property type="entry name" value="Plant_Ser_Thr_Prot_Kinase"/>
</dbReference>
<dbReference type="GO" id="GO:0005524">
    <property type="term" value="F:ATP binding"/>
    <property type="evidence" value="ECO:0007669"/>
    <property type="project" value="InterPro"/>
</dbReference>
<reference evidence="4 5" key="1">
    <citation type="submission" date="2020-05" db="EMBL/GenBank/DDBJ databases">
        <authorList>
            <person name="Campoy J."/>
            <person name="Schneeberger K."/>
            <person name="Spophaly S."/>
        </authorList>
    </citation>
    <scope>NUCLEOTIDE SEQUENCE [LARGE SCALE GENOMIC DNA]</scope>
    <source>
        <strain evidence="4">PruArmRojPasFocal</strain>
    </source>
</reference>
<dbReference type="PANTHER" id="PTHR45621">
    <property type="entry name" value="OS01G0588500 PROTEIN-RELATED"/>
    <property type="match status" value="1"/>
</dbReference>
<evidence type="ECO:0000259" key="3">
    <source>
        <dbReference type="PROSITE" id="PS50011"/>
    </source>
</evidence>
<dbReference type="Proteomes" id="UP000507222">
    <property type="component" value="Unassembled WGS sequence"/>
</dbReference>
<dbReference type="GO" id="GO:0004672">
    <property type="term" value="F:protein kinase activity"/>
    <property type="evidence" value="ECO:0007669"/>
    <property type="project" value="InterPro"/>
</dbReference>
<dbReference type="InterPro" id="IPR001245">
    <property type="entry name" value="Ser-Thr/Tyr_kinase_cat_dom"/>
</dbReference>
<sequence length="102" mass="11393">MYPLVEQGSLRDILARNNVTFSWDNQISIALQVARGLVFLHGVPMSFIPCFKDANILIGRDCNVKLSGFALSTSFQYAFCFSHVVEFLGQVLPTLRIIDVVV</sequence>
<keyword evidence="2" id="KW-0472">Membrane</keyword>
<dbReference type="SUPFAM" id="SSF56112">
    <property type="entry name" value="Protein kinase-like (PK-like)"/>
    <property type="match status" value="1"/>
</dbReference>
<organism evidence="4 5">
    <name type="scientific">Prunus armeniaca</name>
    <name type="common">Apricot</name>
    <name type="synonym">Armeniaca vulgaris</name>
    <dbReference type="NCBI Taxonomy" id="36596"/>
    <lineage>
        <taxon>Eukaryota</taxon>
        <taxon>Viridiplantae</taxon>
        <taxon>Streptophyta</taxon>
        <taxon>Embryophyta</taxon>
        <taxon>Tracheophyta</taxon>
        <taxon>Spermatophyta</taxon>
        <taxon>Magnoliopsida</taxon>
        <taxon>eudicotyledons</taxon>
        <taxon>Gunneridae</taxon>
        <taxon>Pentapetalae</taxon>
        <taxon>rosids</taxon>
        <taxon>fabids</taxon>
        <taxon>Rosales</taxon>
        <taxon>Rosaceae</taxon>
        <taxon>Amygdaloideae</taxon>
        <taxon>Amygdaleae</taxon>
        <taxon>Prunus</taxon>
    </lineage>
</organism>
<feature type="domain" description="Protein kinase" evidence="3">
    <location>
        <begin position="1"/>
        <end position="102"/>
    </location>
</feature>
<evidence type="ECO:0000313" key="5">
    <source>
        <dbReference type="Proteomes" id="UP000507222"/>
    </source>
</evidence>
<accession>A0A6J5TKB9</accession>
<evidence type="ECO:0000256" key="2">
    <source>
        <dbReference type="ARBA" id="ARBA00022475"/>
    </source>
</evidence>
<gene>
    <name evidence="4" type="ORF">CURHAP_LOCUS4355</name>
</gene>
<comment type="subcellular location">
    <subcellularLocation>
        <location evidence="1">Cell membrane</location>
    </subcellularLocation>
</comment>
<evidence type="ECO:0000313" key="4">
    <source>
        <dbReference type="EMBL" id="CAB4263687.1"/>
    </source>
</evidence>
<dbReference type="AlphaFoldDB" id="A0A6J5TKB9"/>
<dbReference type="GO" id="GO:0005886">
    <property type="term" value="C:plasma membrane"/>
    <property type="evidence" value="ECO:0007669"/>
    <property type="project" value="UniProtKB-SubCell"/>
</dbReference>
<dbReference type="EMBL" id="CAEKDK010000001">
    <property type="protein sequence ID" value="CAB4263687.1"/>
    <property type="molecule type" value="Genomic_DNA"/>
</dbReference>
<dbReference type="PROSITE" id="PS50011">
    <property type="entry name" value="PROTEIN_KINASE_DOM"/>
    <property type="match status" value="1"/>
</dbReference>
<dbReference type="Gene3D" id="1.10.510.10">
    <property type="entry name" value="Transferase(Phosphotransferase) domain 1"/>
    <property type="match status" value="1"/>
</dbReference>
<evidence type="ECO:0000256" key="1">
    <source>
        <dbReference type="ARBA" id="ARBA00004236"/>
    </source>
</evidence>
<dbReference type="InterPro" id="IPR000719">
    <property type="entry name" value="Prot_kinase_dom"/>
</dbReference>
<protein>
    <recommendedName>
        <fullName evidence="3">Protein kinase domain-containing protein</fullName>
    </recommendedName>
</protein>
<proteinExistence type="predicted"/>
<dbReference type="InterPro" id="IPR011009">
    <property type="entry name" value="Kinase-like_dom_sf"/>
</dbReference>
<name>A0A6J5TKB9_PRUAR</name>
<keyword evidence="2" id="KW-1003">Cell membrane</keyword>
<dbReference type="Pfam" id="PF07714">
    <property type="entry name" value="PK_Tyr_Ser-Thr"/>
    <property type="match status" value="1"/>
</dbReference>